<accession>A0A930MY78</accession>
<dbReference type="Pfam" id="PF21349">
    <property type="entry name" value="RUBY_RBDX"/>
    <property type="match status" value="2"/>
</dbReference>
<dbReference type="PANTHER" id="PTHR43865:SF1">
    <property type="entry name" value="RUBRERYTHRIN-RELATED"/>
    <property type="match status" value="1"/>
</dbReference>
<dbReference type="InterPro" id="IPR024934">
    <property type="entry name" value="Rubredoxin-like_dom"/>
</dbReference>
<evidence type="ECO:0000256" key="4">
    <source>
        <dbReference type="ARBA" id="ARBA00022982"/>
    </source>
</evidence>
<comment type="cofactor">
    <cofactor evidence="1">
        <name>Fe(3+)</name>
        <dbReference type="ChEBI" id="CHEBI:29034"/>
    </cofactor>
</comment>
<feature type="domain" description="Ferritin-like diiron" evidence="7">
    <location>
        <begin position="40"/>
        <end position="172"/>
    </location>
</feature>
<evidence type="ECO:0000256" key="2">
    <source>
        <dbReference type="ARBA" id="ARBA00022448"/>
    </source>
</evidence>
<sequence>MKKTFICTVCGYMHEGTEAPAECPVCHVKADKFKEFNGAALKGTKTEKNLQTAFAGESQARMKYDYYAGQARKDGYEQIAALFEETAINERMHAKIWFKLLHNAGIPSTEENLKDAADGENYEWTDMYDAMAKDAMEEGFPELAVKFRTVGAIEKKHEERYRKLLKNIEDKVVFSKDGSAIWQCRQCGHIVVGKQAPEVCPVCAHPQSFFQVKAENY</sequence>
<keyword evidence="3" id="KW-0479">Metal-binding</keyword>
<dbReference type="PROSITE" id="PS50905">
    <property type="entry name" value="FERRITIN_LIKE"/>
    <property type="match status" value="1"/>
</dbReference>
<dbReference type="InterPro" id="IPR052364">
    <property type="entry name" value="Rubrerythrin"/>
</dbReference>
<dbReference type="GO" id="GO:0005506">
    <property type="term" value="F:iron ion binding"/>
    <property type="evidence" value="ECO:0007669"/>
    <property type="project" value="InterPro"/>
</dbReference>
<keyword evidence="4" id="KW-0249">Electron transport</keyword>
<evidence type="ECO:0000256" key="1">
    <source>
        <dbReference type="ARBA" id="ARBA00001965"/>
    </source>
</evidence>
<dbReference type="InterPro" id="IPR009040">
    <property type="entry name" value="Ferritin-like_diiron"/>
</dbReference>
<feature type="domain" description="Rubredoxin-like" evidence="6">
    <location>
        <begin position="179"/>
        <end position="213"/>
    </location>
</feature>
<evidence type="ECO:0000259" key="6">
    <source>
        <dbReference type="PROSITE" id="PS50903"/>
    </source>
</evidence>
<proteinExistence type="predicted"/>
<dbReference type="InterPro" id="IPR012347">
    <property type="entry name" value="Ferritin-like"/>
</dbReference>
<evidence type="ECO:0000313" key="8">
    <source>
        <dbReference type="EMBL" id="MBF1383606.1"/>
    </source>
</evidence>
<dbReference type="Gene3D" id="2.20.28.10">
    <property type="match status" value="2"/>
</dbReference>
<dbReference type="PANTHER" id="PTHR43865">
    <property type="entry name" value="RUBRERYTHRIN-RELATED"/>
    <property type="match status" value="1"/>
</dbReference>
<reference evidence="8" key="1">
    <citation type="submission" date="2020-04" db="EMBL/GenBank/DDBJ databases">
        <title>Deep metagenomics examines the oral microbiome during advanced dental caries in children, revealing novel taxa and co-occurrences with host molecules.</title>
        <authorList>
            <person name="Baker J.L."/>
            <person name="Morton J.T."/>
            <person name="Dinis M."/>
            <person name="Alvarez R."/>
            <person name="Tran N.C."/>
            <person name="Knight R."/>
            <person name="Edlund A."/>
        </authorList>
    </citation>
    <scope>NUCLEOTIDE SEQUENCE</scope>
    <source>
        <strain evidence="8">JCVI_44_bin.5</strain>
    </source>
</reference>
<evidence type="ECO:0000256" key="5">
    <source>
        <dbReference type="ARBA" id="ARBA00023004"/>
    </source>
</evidence>
<dbReference type="Pfam" id="PF02915">
    <property type="entry name" value="Rubrerythrin"/>
    <property type="match status" value="1"/>
</dbReference>
<evidence type="ECO:0000313" key="9">
    <source>
        <dbReference type="Proteomes" id="UP000771736"/>
    </source>
</evidence>
<evidence type="ECO:0000256" key="3">
    <source>
        <dbReference type="ARBA" id="ARBA00022723"/>
    </source>
</evidence>
<name>A0A930MY78_9BACT</name>
<dbReference type="InterPro" id="IPR048574">
    <property type="entry name" value="RUBY_RBDX"/>
</dbReference>
<protein>
    <submittedName>
        <fullName evidence="8">Rubrerythrin family protein</fullName>
    </submittedName>
</protein>
<dbReference type="CDD" id="cd00729">
    <property type="entry name" value="rubredoxin_SM"/>
    <property type="match status" value="2"/>
</dbReference>
<feature type="domain" description="Rubredoxin-like" evidence="6">
    <location>
        <begin position="2"/>
        <end position="36"/>
    </location>
</feature>
<dbReference type="EMBL" id="JABZSJ010000005">
    <property type="protein sequence ID" value="MBF1383606.1"/>
    <property type="molecule type" value="Genomic_DNA"/>
</dbReference>
<dbReference type="RefSeq" id="WP_273158369.1">
    <property type="nucleotide sequence ID" value="NZ_JABZSJ010000005.1"/>
</dbReference>
<gene>
    <name evidence="8" type="ORF">HXN26_01915</name>
</gene>
<keyword evidence="2" id="KW-0813">Transport</keyword>
<dbReference type="CDD" id="cd01041">
    <property type="entry name" value="Rubrerythrin"/>
    <property type="match status" value="1"/>
</dbReference>
<dbReference type="NCBIfam" id="NF045767">
    <property type="entry name" value="RuberyRbr"/>
    <property type="match status" value="1"/>
</dbReference>
<evidence type="ECO:0000259" key="7">
    <source>
        <dbReference type="PROSITE" id="PS50905"/>
    </source>
</evidence>
<dbReference type="SUPFAM" id="SSF57802">
    <property type="entry name" value="Rubredoxin-like"/>
    <property type="match status" value="2"/>
</dbReference>
<dbReference type="InterPro" id="IPR003251">
    <property type="entry name" value="Rr_diiron-bd_dom"/>
</dbReference>
<dbReference type="SUPFAM" id="SSF47240">
    <property type="entry name" value="Ferritin-like"/>
    <property type="match status" value="1"/>
</dbReference>
<organism evidence="8 9">
    <name type="scientific">Prevotella aurantiaca</name>
    <dbReference type="NCBI Taxonomy" id="596085"/>
    <lineage>
        <taxon>Bacteria</taxon>
        <taxon>Pseudomonadati</taxon>
        <taxon>Bacteroidota</taxon>
        <taxon>Bacteroidia</taxon>
        <taxon>Bacteroidales</taxon>
        <taxon>Prevotellaceae</taxon>
        <taxon>Prevotella</taxon>
    </lineage>
</organism>
<comment type="caution">
    <text evidence="8">The sequence shown here is derived from an EMBL/GenBank/DDBJ whole genome shotgun (WGS) entry which is preliminary data.</text>
</comment>
<dbReference type="Gene3D" id="1.20.1260.10">
    <property type="match status" value="1"/>
</dbReference>
<dbReference type="AlphaFoldDB" id="A0A930MY78"/>
<dbReference type="GO" id="GO:0016491">
    <property type="term" value="F:oxidoreductase activity"/>
    <property type="evidence" value="ECO:0007669"/>
    <property type="project" value="InterPro"/>
</dbReference>
<dbReference type="Proteomes" id="UP000771736">
    <property type="component" value="Unassembled WGS sequence"/>
</dbReference>
<keyword evidence="5" id="KW-0408">Iron</keyword>
<dbReference type="InterPro" id="IPR009078">
    <property type="entry name" value="Ferritin-like_SF"/>
</dbReference>
<dbReference type="PROSITE" id="PS50903">
    <property type="entry name" value="RUBREDOXIN_LIKE"/>
    <property type="match status" value="2"/>
</dbReference>